<dbReference type="SUPFAM" id="SSF56112">
    <property type="entry name" value="Protein kinase-like (PK-like)"/>
    <property type="match status" value="1"/>
</dbReference>
<accession>A0AB34K5G2</accession>
<dbReference type="AlphaFoldDB" id="A0AB34K5G2"/>
<proteinExistence type="predicted"/>
<dbReference type="Proteomes" id="UP001515480">
    <property type="component" value="Unassembled WGS sequence"/>
</dbReference>
<feature type="compositionally biased region" description="Low complexity" evidence="1">
    <location>
        <begin position="56"/>
        <end position="71"/>
    </location>
</feature>
<reference evidence="3 4" key="1">
    <citation type="journal article" date="2024" name="Science">
        <title>Giant polyketide synthase enzymes in the biosynthesis of giant marine polyether toxins.</title>
        <authorList>
            <person name="Fallon T.R."/>
            <person name="Shende V.V."/>
            <person name="Wierzbicki I.H."/>
            <person name="Pendleton A.L."/>
            <person name="Watervoot N.F."/>
            <person name="Auber R.P."/>
            <person name="Gonzalez D.J."/>
            <person name="Wisecaver J.H."/>
            <person name="Moore B.S."/>
        </authorList>
    </citation>
    <scope>NUCLEOTIDE SEQUENCE [LARGE SCALE GENOMIC DNA]</scope>
    <source>
        <strain evidence="3 4">12B1</strain>
    </source>
</reference>
<comment type="caution">
    <text evidence="3">The sequence shown here is derived from an EMBL/GenBank/DDBJ whole genome shotgun (WGS) entry which is preliminary data.</text>
</comment>
<dbReference type="PANTHER" id="PTHR11012">
    <property type="entry name" value="PROTEIN KINASE-LIKE DOMAIN-CONTAINING"/>
    <property type="match status" value="1"/>
</dbReference>
<dbReference type="SMART" id="SM00587">
    <property type="entry name" value="CHK"/>
    <property type="match status" value="1"/>
</dbReference>
<organism evidence="3 4">
    <name type="scientific">Prymnesium parvum</name>
    <name type="common">Toxic golden alga</name>
    <dbReference type="NCBI Taxonomy" id="97485"/>
    <lineage>
        <taxon>Eukaryota</taxon>
        <taxon>Haptista</taxon>
        <taxon>Haptophyta</taxon>
        <taxon>Prymnesiophyceae</taxon>
        <taxon>Prymnesiales</taxon>
        <taxon>Prymnesiaceae</taxon>
        <taxon>Prymnesium</taxon>
    </lineage>
</organism>
<evidence type="ECO:0000313" key="3">
    <source>
        <dbReference type="EMBL" id="KAL1529536.1"/>
    </source>
</evidence>
<sequence length="543" mass="60989">MKRGNTARELARGYSKTSTYLMDTLRVMAYTDDDGRGSKGSKAVAVVARPSFAGLESSPDNEPSPESFSSPKKTTDDFKEATTVQEVQDVCDDLLGWKAKPYSQPAVWVRPPHFQKLGKQLPFKLAKSPADITPEWLTEVFRYQSHLDPDEAVTSLTSTPIGAGEGEFSELALIDITGVDSPRGAPKLPRNLVAKFSPPGLGGFQLTFTFGSESRFYNDLSDGGAMLVRPSAYFVGAKFRRCGQDEYCLLIENANPPQAPSLCFKRIDGCDSIPHLMLAVRGLARMHAKWWGATRKTKELSWAISPHHLGGVMPRLPSSFVSTGWILELKTGFKALPYLYSSKIAAVKFGEEYREFIAEVRPRIRRRRAAVVRELFRPPLTLVHGDTHLENIFFGQQFEGGAVFIDFGLTGIGAPLSDVSELLGTGMRPKVRRKHELEIVRHYHRCLLEYGVKDFSWEQCWADYKFQFMRVLIKILHVAPSFCQQRRRGMGMFAEKPSPGDAKLLAMYKEMNTRLSSALMDHGWAEHLDEMPVTANRFYRPCM</sequence>
<evidence type="ECO:0000313" key="4">
    <source>
        <dbReference type="Proteomes" id="UP001515480"/>
    </source>
</evidence>
<dbReference type="PANTHER" id="PTHR11012:SF30">
    <property type="entry name" value="PROTEIN KINASE-LIKE DOMAIN-CONTAINING"/>
    <property type="match status" value="1"/>
</dbReference>
<evidence type="ECO:0000256" key="1">
    <source>
        <dbReference type="SAM" id="MobiDB-lite"/>
    </source>
</evidence>
<feature type="region of interest" description="Disordered" evidence="1">
    <location>
        <begin position="52"/>
        <end position="80"/>
    </location>
</feature>
<dbReference type="Gene3D" id="3.90.1200.10">
    <property type="match status" value="1"/>
</dbReference>
<dbReference type="InterPro" id="IPR015897">
    <property type="entry name" value="CHK_kinase-like"/>
</dbReference>
<dbReference type="EMBL" id="JBGBPQ010000001">
    <property type="protein sequence ID" value="KAL1529536.1"/>
    <property type="molecule type" value="Genomic_DNA"/>
</dbReference>
<keyword evidence="4" id="KW-1185">Reference proteome</keyword>
<gene>
    <name evidence="3" type="ORF">AB1Y20_000481</name>
</gene>
<dbReference type="InterPro" id="IPR004119">
    <property type="entry name" value="EcKL"/>
</dbReference>
<protein>
    <recommendedName>
        <fullName evidence="2">CHK kinase-like domain-containing protein</fullName>
    </recommendedName>
</protein>
<dbReference type="Pfam" id="PF02958">
    <property type="entry name" value="EcKL"/>
    <property type="match status" value="1"/>
</dbReference>
<dbReference type="InterPro" id="IPR011009">
    <property type="entry name" value="Kinase-like_dom_sf"/>
</dbReference>
<feature type="domain" description="CHK kinase-like" evidence="2">
    <location>
        <begin position="249"/>
        <end position="453"/>
    </location>
</feature>
<name>A0AB34K5G2_PRYPA</name>
<evidence type="ECO:0000259" key="2">
    <source>
        <dbReference type="SMART" id="SM00587"/>
    </source>
</evidence>